<protein>
    <recommendedName>
        <fullName evidence="1">E2 ubiquitin-conjugating enzyme</fullName>
        <ecNumber evidence="1">2.3.2.23</ecNumber>
    </recommendedName>
</protein>
<dbReference type="EC" id="2.3.2.23" evidence="1"/>
<evidence type="ECO:0000256" key="1">
    <source>
        <dbReference type="ARBA" id="ARBA00012486"/>
    </source>
</evidence>
<feature type="domain" description="UBC core" evidence="9">
    <location>
        <begin position="13"/>
        <end position="160"/>
    </location>
</feature>
<evidence type="ECO:0000256" key="5">
    <source>
        <dbReference type="ARBA" id="ARBA00022840"/>
    </source>
</evidence>
<dbReference type="Gene3D" id="3.10.110.10">
    <property type="entry name" value="Ubiquitin Conjugating Enzyme"/>
    <property type="match status" value="1"/>
</dbReference>
<dbReference type="FunFam" id="3.10.110.10:FF:000031">
    <property type="entry name" value="Ubiquitin-conjugating enzyme E2 22"/>
    <property type="match status" value="1"/>
</dbReference>
<dbReference type="WBParaSite" id="PSAMB.scaffold6013size10378.g27749.t1">
    <property type="protein sequence ID" value="PSAMB.scaffold6013size10378.g27749.t1"/>
    <property type="gene ID" value="PSAMB.scaffold6013size10378.g27749"/>
</dbReference>
<feature type="region of interest" description="Disordered" evidence="8">
    <location>
        <begin position="162"/>
        <end position="205"/>
    </location>
</feature>
<keyword evidence="3 7" id="KW-0547">Nucleotide-binding</keyword>
<proteinExistence type="inferred from homology"/>
<dbReference type="InterPro" id="IPR016135">
    <property type="entry name" value="UBQ-conjugating_enzyme/RWD"/>
</dbReference>
<organism evidence="10 11">
    <name type="scientific">Plectus sambesii</name>
    <dbReference type="NCBI Taxonomy" id="2011161"/>
    <lineage>
        <taxon>Eukaryota</taxon>
        <taxon>Metazoa</taxon>
        <taxon>Ecdysozoa</taxon>
        <taxon>Nematoda</taxon>
        <taxon>Chromadorea</taxon>
        <taxon>Plectida</taxon>
        <taxon>Plectina</taxon>
        <taxon>Plectoidea</taxon>
        <taxon>Plectidae</taxon>
        <taxon>Plectus</taxon>
    </lineage>
</organism>
<dbReference type="AlphaFoldDB" id="A0A914WZI2"/>
<evidence type="ECO:0000256" key="8">
    <source>
        <dbReference type="SAM" id="MobiDB-lite"/>
    </source>
</evidence>
<dbReference type="PANTHER" id="PTHR24067">
    <property type="entry name" value="UBIQUITIN-CONJUGATING ENZYME E2"/>
    <property type="match status" value="1"/>
</dbReference>
<keyword evidence="5 7" id="KW-0067">ATP-binding</keyword>
<comment type="similarity">
    <text evidence="7">Belongs to the ubiquitin-conjugating enzyme family.</text>
</comment>
<feature type="active site" description="Glycyl thioester intermediate" evidence="6">
    <location>
        <position position="98"/>
    </location>
</feature>
<dbReference type="InterPro" id="IPR050113">
    <property type="entry name" value="Ub_conjugating_enzyme"/>
</dbReference>
<keyword evidence="4 7" id="KW-0833">Ubl conjugation pathway</keyword>
<evidence type="ECO:0000256" key="4">
    <source>
        <dbReference type="ARBA" id="ARBA00022786"/>
    </source>
</evidence>
<evidence type="ECO:0000256" key="7">
    <source>
        <dbReference type="RuleBase" id="RU362109"/>
    </source>
</evidence>
<dbReference type="GO" id="GO:0005524">
    <property type="term" value="F:ATP binding"/>
    <property type="evidence" value="ECO:0007669"/>
    <property type="project" value="UniProtKB-UniRule"/>
</dbReference>
<dbReference type="SMART" id="SM00212">
    <property type="entry name" value="UBCc"/>
    <property type="match status" value="1"/>
</dbReference>
<sequence>MLASSNSENLSPQVVKRLTKELADLTANPLEDVKVLVNESDVTDIQAIINGPAGTPYAGGQFVVKLSLSKDFPASPPRGFFLTKVFHPNVASPSGEICVNTLKKDWTPDLGIRHILLTIKCLLIAPNPESALNEEAGRLLMEDYDSYAKRAKMITEVHAMASSSQPDAAERCTDGSVADAKGGPAAASNAQKKARAASKKMLKRL</sequence>
<reference evidence="11" key="1">
    <citation type="submission" date="2022-11" db="UniProtKB">
        <authorList>
            <consortium name="WormBaseParasite"/>
        </authorList>
    </citation>
    <scope>IDENTIFICATION</scope>
</reference>
<dbReference type="GO" id="GO:0061631">
    <property type="term" value="F:ubiquitin conjugating enzyme activity"/>
    <property type="evidence" value="ECO:0007669"/>
    <property type="project" value="UniProtKB-EC"/>
</dbReference>
<accession>A0A914WZI2</accession>
<name>A0A914WZI2_9BILA</name>
<dbReference type="GO" id="GO:0032446">
    <property type="term" value="P:protein modification by small protein conjugation"/>
    <property type="evidence" value="ECO:0007669"/>
    <property type="project" value="UniProtKB-ARBA"/>
</dbReference>
<evidence type="ECO:0000256" key="3">
    <source>
        <dbReference type="ARBA" id="ARBA00022741"/>
    </source>
</evidence>
<keyword evidence="10" id="KW-1185">Reference proteome</keyword>
<keyword evidence="2" id="KW-0808">Transferase</keyword>
<dbReference type="InterPro" id="IPR023313">
    <property type="entry name" value="UBQ-conjugating_AS"/>
</dbReference>
<evidence type="ECO:0000313" key="11">
    <source>
        <dbReference type="WBParaSite" id="PSAMB.scaffold6013size10378.g27749.t1"/>
    </source>
</evidence>
<dbReference type="PROSITE" id="PS50127">
    <property type="entry name" value="UBC_2"/>
    <property type="match status" value="1"/>
</dbReference>
<dbReference type="InterPro" id="IPR000608">
    <property type="entry name" value="UBC"/>
</dbReference>
<dbReference type="Proteomes" id="UP000887566">
    <property type="component" value="Unplaced"/>
</dbReference>
<evidence type="ECO:0000259" key="9">
    <source>
        <dbReference type="PROSITE" id="PS50127"/>
    </source>
</evidence>
<dbReference type="Pfam" id="PF00179">
    <property type="entry name" value="UQ_con"/>
    <property type="match status" value="1"/>
</dbReference>
<dbReference type="SUPFAM" id="SSF54495">
    <property type="entry name" value="UBC-like"/>
    <property type="match status" value="1"/>
</dbReference>
<dbReference type="CDD" id="cd23804">
    <property type="entry name" value="UBCc_UBE2S"/>
    <property type="match status" value="1"/>
</dbReference>
<evidence type="ECO:0000256" key="2">
    <source>
        <dbReference type="ARBA" id="ARBA00022679"/>
    </source>
</evidence>
<dbReference type="PROSITE" id="PS00183">
    <property type="entry name" value="UBC_1"/>
    <property type="match status" value="1"/>
</dbReference>
<evidence type="ECO:0000256" key="6">
    <source>
        <dbReference type="PROSITE-ProRule" id="PRU10133"/>
    </source>
</evidence>
<feature type="compositionally biased region" description="Basic residues" evidence="8">
    <location>
        <begin position="192"/>
        <end position="205"/>
    </location>
</feature>
<evidence type="ECO:0000313" key="10">
    <source>
        <dbReference type="Proteomes" id="UP000887566"/>
    </source>
</evidence>